<evidence type="ECO:0000313" key="1">
    <source>
        <dbReference type="EMBL" id="GHP08883.1"/>
    </source>
</evidence>
<comment type="caution">
    <text evidence="1">The sequence shown here is derived from an EMBL/GenBank/DDBJ whole genome shotgun (WGS) entry which is preliminary data.</text>
</comment>
<dbReference type="InterPro" id="IPR043128">
    <property type="entry name" value="Rev_trsase/Diguanyl_cyclase"/>
</dbReference>
<evidence type="ECO:0000313" key="2">
    <source>
        <dbReference type="Proteomes" id="UP000660262"/>
    </source>
</evidence>
<dbReference type="PANTHER" id="PTHR33050">
    <property type="entry name" value="REVERSE TRANSCRIPTASE DOMAIN-CONTAINING PROTEIN"/>
    <property type="match status" value="1"/>
</dbReference>
<organism evidence="1 2">
    <name type="scientific">Pycnococcus provasolii</name>
    <dbReference type="NCBI Taxonomy" id="41880"/>
    <lineage>
        <taxon>Eukaryota</taxon>
        <taxon>Viridiplantae</taxon>
        <taxon>Chlorophyta</taxon>
        <taxon>Pseudoscourfieldiophyceae</taxon>
        <taxon>Pseudoscourfieldiales</taxon>
        <taxon>Pycnococcaceae</taxon>
        <taxon>Pycnococcus</taxon>
    </lineage>
</organism>
<dbReference type="InterPro" id="IPR043502">
    <property type="entry name" value="DNA/RNA_pol_sf"/>
</dbReference>
<accession>A0A830HQ70</accession>
<sequence length="320" mass="36713">MVSSSSSQRSRSSLTHSLAKCPGAPHLKQRFWKLVAKYCSWITKLLEPVVAHLRQPQRAEQREVSRTRKHIPLRQRAGHRHARLLWYMDDFLLAGRTAKETAALRDEAAGLFAKLGLTLQQEKCVWEPTQRLKHLGLIVDTKLGIFQVDEGKADKFRRLARDLLCEAQRSQRKVRKRELAAVAGLGQFVHLALRPARFHFACYLKWLGERGTVQKKSLKPYLSVINTVHKDLGYRQRPAIGSLVKSMKRAYGRKVVRIRPAPRILVMPARIILDMWHRVEEFTALPDLEYITKLPEIRALLACIVCFTLPRASALGSRPR</sequence>
<reference evidence="1" key="1">
    <citation type="submission" date="2020-10" db="EMBL/GenBank/DDBJ databases">
        <title>Unveiling of a novel bifunctional photoreceptor, Dualchrome1, isolated from a cosmopolitan green alga.</title>
        <authorList>
            <person name="Suzuki S."/>
            <person name="Kawachi M."/>
        </authorList>
    </citation>
    <scope>NUCLEOTIDE SEQUENCE</scope>
    <source>
        <strain evidence="1">NIES 2893</strain>
    </source>
</reference>
<name>A0A830HQ70_9CHLO</name>
<dbReference type="SUPFAM" id="SSF56672">
    <property type="entry name" value="DNA/RNA polymerases"/>
    <property type="match status" value="1"/>
</dbReference>
<evidence type="ECO:0008006" key="3">
    <source>
        <dbReference type="Google" id="ProtNLM"/>
    </source>
</evidence>
<proteinExistence type="predicted"/>
<dbReference type="PANTHER" id="PTHR33050:SF7">
    <property type="entry name" value="RIBONUCLEASE H"/>
    <property type="match status" value="1"/>
</dbReference>
<keyword evidence="2" id="KW-1185">Reference proteome</keyword>
<gene>
    <name evidence="1" type="ORF">PPROV_000762000</name>
</gene>
<dbReference type="EMBL" id="BNJQ01000022">
    <property type="protein sequence ID" value="GHP08883.1"/>
    <property type="molecule type" value="Genomic_DNA"/>
</dbReference>
<dbReference type="Gene3D" id="3.30.70.270">
    <property type="match status" value="1"/>
</dbReference>
<protein>
    <recommendedName>
        <fullName evidence="3">Reverse transcriptase domain-containing protein</fullName>
    </recommendedName>
</protein>
<dbReference type="OrthoDB" id="540449at2759"/>
<dbReference type="InterPro" id="IPR052055">
    <property type="entry name" value="Hepadnavirus_pol/RT"/>
</dbReference>
<dbReference type="Proteomes" id="UP000660262">
    <property type="component" value="Unassembled WGS sequence"/>
</dbReference>
<dbReference type="AlphaFoldDB" id="A0A830HQ70"/>